<dbReference type="Proteomes" id="UP000324897">
    <property type="component" value="Chromosome 2"/>
</dbReference>
<dbReference type="Gramene" id="TVU24791">
    <property type="protein sequence ID" value="TVU24791"/>
    <property type="gene ID" value="EJB05_27248"/>
</dbReference>
<feature type="region of interest" description="Disordered" evidence="1">
    <location>
        <begin position="1"/>
        <end position="36"/>
    </location>
</feature>
<keyword evidence="3" id="KW-1185">Reference proteome</keyword>
<sequence>MCRRTATRNIRMSSCNSRPKEGRSSRSNASGRLFTATSPQRVVMSSMVYGSLGECPGGEPCLGNLCRILRNNCFLTFGGSRDKYLESSSPILASSQLKMPAMPPVARRLHSSSRLYRPILPDHLRYLLGS</sequence>
<reference evidence="2 3" key="1">
    <citation type="journal article" date="2019" name="Sci. Rep.">
        <title>A high-quality genome of Eragrostis curvula grass provides insights into Poaceae evolution and supports new strategies to enhance forage quality.</title>
        <authorList>
            <person name="Carballo J."/>
            <person name="Santos B.A.C.M."/>
            <person name="Zappacosta D."/>
            <person name="Garbus I."/>
            <person name="Selva J.P."/>
            <person name="Gallo C.A."/>
            <person name="Diaz A."/>
            <person name="Albertini E."/>
            <person name="Caccamo M."/>
            <person name="Echenique V."/>
        </authorList>
    </citation>
    <scope>NUCLEOTIDE SEQUENCE [LARGE SCALE GENOMIC DNA]</scope>
    <source>
        <strain evidence="3">cv. Victoria</strain>
        <tissue evidence="2">Leaf</tissue>
    </source>
</reference>
<dbReference type="EMBL" id="RWGY01000013">
    <property type="protein sequence ID" value="TVU24791.1"/>
    <property type="molecule type" value="Genomic_DNA"/>
</dbReference>
<evidence type="ECO:0000313" key="2">
    <source>
        <dbReference type="EMBL" id="TVU24791.1"/>
    </source>
</evidence>
<dbReference type="AlphaFoldDB" id="A0A5J9UNF8"/>
<accession>A0A5J9UNF8</accession>
<evidence type="ECO:0000313" key="3">
    <source>
        <dbReference type="Proteomes" id="UP000324897"/>
    </source>
</evidence>
<name>A0A5J9UNF8_9POAL</name>
<protein>
    <submittedName>
        <fullName evidence="2">Uncharacterized protein</fullName>
    </submittedName>
</protein>
<evidence type="ECO:0000256" key="1">
    <source>
        <dbReference type="SAM" id="MobiDB-lite"/>
    </source>
</evidence>
<feature type="compositionally biased region" description="Polar residues" evidence="1">
    <location>
        <begin position="25"/>
        <end position="36"/>
    </location>
</feature>
<gene>
    <name evidence="2" type="ORF">EJB05_27248</name>
</gene>
<feature type="compositionally biased region" description="Polar residues" evidence="1">
    <location>
        <begin position="7"/>
        <end position="17"/>
    </location>
</feature>
<organism evidence="2 3">
    <name type="scientific">Eragrostis curvula</name>
    <name type="common">weeping love grass</name>
    <dbReference type="NCBI Taxonomy" id="38414"/>
    <lineage>
        <taxon>Eukaryota</taxon>
        <taxon>Viridiplantae</taxon>
        <taxon>Streptophyta</taxon>
        <taxon>Embryophyta</taxon>
        <taxon>Tracheophyta</taxon>
        <taxon>Spermatophyta</taxon>
        <taxon>Magnoliopsida</taxon>
        <taxon>Liliopsida</taxon>
        <taxon>Poales</taxon>
        <taxon>Poaceae</taxon>
        <taxon>PACMAD clade</taxon>
        <taxon>Chloridoideae</taxon>
        <taxon>Eragrostideae</taxon>
        <taxon>Eragrostidinae</taxon>
        <taxon>Eragrostis</taxon>
    </lineage>
</organism>
<proteinExistence type="predicted"/>
<comment type="caution">
    <text evidence="2">The sequence shown here is derived from an EMBL/GenBank/DDBJ whole genome shotgun (WGS) entry which is preliminary data.</text>
</comment>